<gene>
    <name evidence="2" type="ORF">NLF92_05585</name>
</gene>
<protein>
    <submittedName>
        <fullName evidence="2">Uncharacterized protein</fullName>
    </submittedName>
</protein>
<accession>A0AA41X4E5</accession>
<feature type="transmembrane region" description="Helical" evidence="1">
    <location>
        <begin position="7"/>
        <end position="24"/>
    </location>
</feature>
<dbReference type="RefSeq" id="WP_254099674.1">
    <property type="nucleotide sequence ID" value="NZ_JANATA010000007.1"/>
</dbReference>
<evidence type="ECO:0000313" key="3">
    <source>
        <dbReference type="Proteomes" id="UP001165413"/>
    </source>
</evidence>
<keyword evidence="1" id="KW-0812">Transmembrane</keyword>
<dbReference type="EMBL" id="JANATA010000007">
    <property type="protein sequence ID" value="MCP3428414.1"/>
    <property type="molecule type" value="Genomic_DNA"/>
</dbReference>
<dbReference type="AlphaFoldDB" id="A0AA41X4E5"/>
<keyword evidence="3" id="KW-1185">Reference proteome</keyword>
<proteinExistence type="predicted"/>
<keyword evidence="1" id="KW-1133">Transmembrane helix</keyword>
<keyword evidence="1" id="KW-0472">Membrane</keyword>
<comment type="caution">
    <text evidence="2">The sequence shown here is derived from an EMBL/GenBank/DDBJ whole genome shotgun (WGS) entry which is preliminary data.</text>
</comment>
<feature type="transmembrane region" description="Helical" evidence="1">
    <location>
        <begin position="30"/>
        <end position="47"/>
    </location>
</feature>
<sequence length="223" mass="25657">MDLQYRYIYISLAVTLGAISSIFVFNQQPAILVVAIFSIAAAFYLVSEQRRYMNMYKRRLQERKDEQANLSSLLASEINNMILECEKSLLNINSTQQDAIDLIGNSFVEIQSLMLKQSTLVQRNVDADSLEYAQVTRLAGDIRNFMNESIRGMQFGDINTQNLQFCLDTLRFIREHIETIGQDDLDVVIADIREYLETLQKRRDVNNNPVSSKSMQAGEIEFF</sequence>
<evidence type="ECO:0000256" key="1">
    <source>
        <dbReference type="SAM" id="Phobius"/>
    </source>
</evidence>
<dbReference type="Proteomes" id="UP001165413">
    <property type="component" value="Unassembled WGS sequence"/>
</dbReference>
<name>A0AA41X4E5_9ALTE</name>
<organism evidence="2 3">
    <name type="scientific">Opacimonas viscosa</name>
    <dbReference type="NCBI Taxonomy" id="2961944"/>
    <lineage>
        <taxon>Bacteria</taxon>
        <taxon>Pseudomonadati</taxon>
        <taxon>Pseudomonadota</taxon>
        <taxon>Gammaproteobacteria</taxon>
        <taxon>Alteromonadales</taxon>
        <taxon>Alteromonadaceae</taxon>
        <taxon>Opacimonas</taxon>
    </lineage>
</organism>
<evidence type="ECO:0000313" key="2">
    <source>
        <dbReference type="EMBL" id="MCP3428414.1"/>
    </source>
</evidence>
<reference evidence="2" key="1">
    <citation type="submission" date="2022-07" db="EMBL/GenBank/DDBJ databases">
        <title>Characterization of the Novel Bacterium Alteromonas immobilis LMIT006 and Alteromonas gregis LMIT007.</title>
        <authorList>
            <person name="Lin X."/>
        </authorList>
    </citation>
    <scope>NUCLEOTIDE SEQUENCE</scope>
    <source>
        <strain evidence="2">LMIT007</strain>
    </source>
</reference>